<feature type="signal peptide" evidence="1">
    <location>
        <begin position="1"/>
        <end position="19"/>
    </location>
</feature>
<name>A0A6A6JMF0_WESOR</name>
<sequence>MRFLLSLFILLNTFLFAHGLLTDTAAKALLRIKARQHETPRTSSPQDRVHITARATISRYTDIRGFPDSPSQPMSATDQATVDRAIQQARLIGRSLLSIRRGDALYARIMGDPEFELYDIVMQQVRRVVNILGNADDALPGGERQEDIVNREFVVLRDSIRRHPPPGTDPEDVAATVRGRLIILFDAWFDLPETLFTPGVERDLNNAEVLDRAAESQGSVMFHELLHTVSQGQPQLNQILERARNAGAVIRGISAERIRITDVALNSFRPADSDARGIRRDAEVIGIGIDPNARAYRSDLTSRLAGLTYGRYAAALNADSITLMAVAAVVNFVNTNFHPSGTGPFPPDPPNMPTRQHSIYNDEEFANNALQRLSQNRPIRGSLTYLDKVTNGWLRKDHGGL</sequence>
<feature type="chain" id="PRO_5025642958" evidence="1">
    <location>
        <begin position="20"/>
        <end position="401"/>
    </location>
</feature>
<proteinExistence type="predicted"/>
<evidence type="ECO:0000313" key="2">
    <source>
        <dbReference type="EMBL" id="KAF2277672.1"/>
    </source>
</evidence>
<evidence type="ECO:0000256" key="1">
    <source>
        <dbReference type="SAM" id="SignalP"/>
    </source>
</evidence>
<evidence type="ECO:0000313" key="3">
    <source>
        <dbReference type="Proteomes" id="UP000800097"/>
    </source>
</evidence>
<protein>
    <submittedName>
        <fullName evidence="2">Uncharacterized protein</fullName>
    </submittedName>
</protein>
<dbReference type="Proteomes" id="UP000800097">
    <property type="component" value="Unassembled WGS sequence"/>
</dbReference>
<gene>
    <name evidence="2" type="ORF">EI97DRAFT_441688</name>
</gene>
<reference evidence="2" key="1">
    <citation type="journal article" date="2020" name="Stud. Mycol.">
        <title>101 Dothideomycetes genomes: a test case for predicting lifestyles and emergence of pathogens.</title>
        <authorList>
            <person name="Haridas S."/>
            <person name="Albert R."/>
            <person name="Binder M."/>
            <person name="Bloem J."/>
            <person name="Labutti K."/>
            <person name="Salamov A."/>
            <person name="Andreopoulos B."/>
            <person name="Baker S."/>
            <person name="Barry K."/>
            <person name="Bills G."/>
            <person name="Bluhm B."/>
            <person name="Cannon C."/>
            <person name="Castanera R."/>
            <person name="Culley D."/>
            <person name="Daum C."/>
            <person name="Ezra D."/>
            <person name="Gonzalez J."/>
            <person name="Henrissat B."/>
            <person name="Kuo A."/>
            <person name="Liang C."/>
            <person name="Lipzen A."/>
            <person name="Lutzoni F."/>
            <person name="Magnuson J."/>
            <person name="Mondo S."/>
            <person name="Nolan M."/>
            <person name="Ohm R."/>
            <person name="Pangilinan J."/>
            <person name="Park H.-J."/>
            <person name="Ramirez L."/>
            <person name="Alfaro M."/>
            <person name="Sun H."/>
            <person name="Tritt A."/>
            <person name="Yoshinaga Y."/>
            <person name="Zwiers L.-H."/>
            <person name="Turgeon B."/>
            <person name="Goodwin S."/>
            <person name="Spatafora J."/>
            <person name="Crous P."/>
            <person name="Grigoriev I."/>
        </authorList>
    </citation>
    <scope>NUCLEOTIDE SEQUENCE</scope>
    <source>
        <strain evidence="2">CBS 379.55</strain>
    </source>
</reference>
<dbReference type="EMBL" id="ML986490">
    <property type="protein sequence ID" value="KAF2277672.1"/>
    <property type="molecule type" value="Genomic_DNA"/>
</dbReference>
<accession>A0A6A6JMF0</accession>
<dbReference type="GeneID" id="54552886"/>
<dbReference type="OrthoDB" id="10647784at2759"/>
<dbReference type="RefSeq" id="XP_033655211.1">
    <property type="nucleotide sequence ID" value="XM_033799711.1"/>
</dbReference>
<keyword evidence="1" id="KW-0732">Signal</keyword>
<dbReference type="AlphaFoldDB" id="A0A6A6JMF0"/>
<organism evidence="2 3">
    <name type="scientific">Westerdykella ornata</name>
    <dbReference type="NCBI Taxonomy" id="318751"/>
    <lineage>
        <taxon>Eukaryota</taxon>
        <taxon>Fungi</taxon>
        <taxon>Dikarya</taxon>
        <taxon>Ascomycota</taxon>
        <taxon>Pezizomycotina</taxon>
        <taxon>Dothideomycetes</taxon>
        <taxon>Pleosporomycetidae</taxon>
        <taxon>Pleosporales</taxon>
        <taxon>Sporormiaceae</taxon>
        <taxon>Westerdykella</taxon>
    </lineage>
</organism>
<keyword evidence="3" id="KW-1185">Reference proteome</keyword>